<organism evidence="2">
    <name type="scientific">Rothia mucilaginosa</name>
    <dbReference type="NCBI Taxonomy" id="43675"/>
    <lineage>
        <taxon>Bacteria</taxon>
        <taxon>Bacillati</taxon>
        <taxon>Actinomycetota</taxon>
        <taxon>Actinomycetes</taxon>
        <taxon>Micrococcales</taxon>
        <taxon>Micrococcaceae</taxon>
        <taxon>Rothia</taxon>
    </lineage>
</organism>
<dbReference type="PANTHER" id="PTHR46233">
    <property type="entry name" value="HYDROXYACYLGLUTATHIONE HYDROLASE GLOC"/>
    <property type="match status" value="1"/>
</dbReference>
<sequence>MSERIERVVTSGTFSLDGGCWDVDNNVWIIGNDSSVIIIDPAHDVDKISRTVAGRTVEKILLTHAHDDHIRSAKEAAERFGAPVYLNPADRVLWEMVYPSWDFDHELADGDVVRIGDTELKVLATPGHSPGSVCFYAPTLSWENSEGVVFSGDTLFNGGPGATGRSYSDFDTIIESISTRLLTLPESTAVLTGHGDSTGIGLEAPELPAWIKRGH</sequence>
<name>A0A0K2S0P8_9MICC</name>
<dbReference type="SUPFAM" id="SSF56281">
    <property type="entry name" value="Metallo-hydrolase/oxidoreductase"/>
    <property type="match status" value="1"/>
</dbReference>
<dbReference type="AlphaFoldDB" id="A0A0K2S0P8"/>
<protein>
    <submittedName>
        <fullName evidence="2">Putative hydrolase</fullName>
    </submittedName>
</protein>
<dbReference type="PANTHER" id="PTHR46233:SF4">
    <property type="entry name" value="METALLO-BETA-LACTAMASE DOMAIN-CONTAINING PROTEIN"/>
    <property type="match status" value="1"/>
</dbReference>
<proteinExistence type="predicted"/>
<accession>A0A0K2S0P8</accession>
<gene>
    <name evidence="2" type="ORF">RM6536_1402</name>
</gene>
<dbReference type="PATRIC" id="fig|43675.28.peg.1435"/>
<dbReference type="InterPro" id="IPR051453">
    <property type="entry name" value="MBL_Glyoxalase_II"/>
</dbReference>
<dbReference type="Gene3D" id="3.60.15.10">
    <property type="entry name" value="Ribonuclease Z/Hydroxyacylglutathione hydrolase-like"/>
    <property type="match status" value="1"/>
</dbReference>
<evidence type="ECO:0000313" key="3">
    <source>
        <dbReference type="Proteomes" id="UP000066203"/>
    </source>
</evidence>
<dbReference type="Proteomes" id="UP000066203">
    <property type="component" value="Chromosome"/>
</dbReference>
<reference evidence="3" key="1">
    <citation type="submission" date="2015-08" db="EMBL/GenBank/DDBJ databases">
        <title>Complete genome sequence of Rothia mucilaginosa strain NUM-Rm6536.</title>
        <authorList>
            <person name="Nambu T."/>
        </authorList>
    </citation>
    <scope>NUCLEOTIDE SEQUENCE [LARGE SCALE GENOMIC DNA]</scope>
    <source>
        <strain evidence="3">NUM-Rm6536</strain>
    </source>
</reference>
<dbReference type="InterPro" id="IPR001279">
    <property type="entry name" value="Metallo-B-lactamas"/>
</dbReference>
<keyword evidence="2" id="KW-0378">Hydrolase</keyword>
<dbReference type="SMART" id="SM00849">
    <property type="entry name" value="Lactamase_B"/>
    <property type="match status" value="1"/>
</dbReference>
<dbReference type="RefSeq" id="WP_049333239.1">
    <property type="nucleotide sequence ID" value="NZ_AP014938.1"/>
</dbReference>
<dbReference type="Pfam" id="PF00753">
    <property type="entry name" value="Lactamase_B"/>
    <property type="match status" value="1"/>
</dbReference>
<evidence type="ECO:0000259" key="1">
    <source>
        <dbReference type="SMART" id="SM00849"/>
    </source>
</evidence>
<dbReference type="GO" id="GO:0016787">
    <property type="term" value="F:hydrolase activity"/>
    <property type="evidence" value="ECO:0007669"/>
    <property type="project" value="UniProtKB-KW"/>
</dbReference>
<feature type="domain" description="Metallo-beta-lactamase" evidence="1">
    <location>
        <begin position="24"/>
        <end position="194"/>
    </location>
</feature>
<dbReference type="CDD" id="cd06262">
    <property type="entry name" value="metallo-hydrolase-like_MBL-fold"/>
    <property type="match status" value="1"/>
</dbReference>
<dbReference type="EMBL" id="AP014938">
    <property type="protein sequence ID" value="BAS20649.1"/>
    <property type="molecule type" value="Genomic_DNA"/>
</dbReference>
<dbReference type="InterPro" id="IPR036866">
    <property type="entry name" value="RibonucZ/Hydroxyglut_hydro"/>
</dbReference>
<evidence type="ECO:0000313" key="2">
    <source>
        <dbReference type="EMBL" id="BAS20649.1"/>
    </source>
</evidence>